<dbReference type="Proteomes" id="UP000727407">
    <property type="component" value="Unassembled WGS sequence"/>
</dbReference>
<feature type="non-terminal residue" evidence="1">
    <location>
        <position position="75"/>
    </location>
</feature>
<sequence length="75" mass="8194">SQPCTSPTSCFFITQRLSGTVLRLGSLISMCGNLHCTHSQLDIDNGMISSAPSASTNQFILTFVIQLKVRDENFN</sequence>
<dbReference type="AlphaFoldDB" id="A0A8J4U2A9"/>
<proteinExistence type="predicted"/>
<dbReference type="EMBL" id="QNUK01000986">
    <property type="protein sequence ID" value="KAF5888424.1"/>
    <property type="molecule type" value="Genomic_DNA"/>
</dbReference>
<reference evidence="1" key="1">
    <citation type="submission" date="2020-07" db="EMBL/GenBank/DDBJ databases">
        <title>Clarias magur genome sequencing, assembly and annotation.</title>
        <authorList>
            <person name="Kushwaha B."/>
            <person name="Kumar R."/>
            <person name="Das P."/>
            <person name="Joshi C.G."/>
            <person name="Kumar D."/>
            <person name="Nagpure N.S."/>
            <person name="Pandey M."/>
            <person name="Agarwal S."/>
            <person name="Srivastava S."/>
            <person name="Singh M."/>
            <person name="Sahoo L."/>
            <person name="Jayasankar P."/>
            <person name="Meher P.K."/>
            <person name="Koringa P.G."/>
            <person name="Iquebal M.A."/>
            <person name="Das S.P."/>
            <person name="Bit A."/>
            <person name="Patnaik S."/>
            <person name="Patel N."/>
            <person name="Shah T.M."/>
            <person name="Hinsu A."/>
            <person name="Jena J.K."/>
        </authorList>
    </citation>
    <scope>NUCLEOTIDE SEQUENCE</scope>
    <source>
        <strain evidence="1">CIFAMagur01</strain>
        <tissue evidence="1">Testis</tissue>
    </source>
</reference>
<gene>
    <name evidence="1" type="ORF">DAT39_021848</name>
</gene>
<evidence type="ECO:0000313" key="1">
    <source>
        <dbReference type="EMBL" id="KAF5888424.1"/>
    </source>
</evidence>
<accession>A0A8J4U2A9</accession>
<protein>
    <submittedName>
        <fullName evidence="1">Uncharacterized protein</fullName>
    </submittedName>
</protein>
<name>A0A8J4U2A9_CLAMG</name>
<keyword evidence="2" id="KW-1185">Reference proteome</keyword>
<evidence type="ECO:0000313" key="2">
    <source>
        <dbReference type="Proteomes" id="UP000727407"/>
    </source>
</evidence>
<comment type="caution">
    <text evidence="1">The sequence shown here is derived from an EMBL/GenBank/DDBJ whole genome shotgun (WGS) entry which is preliminary data.</text>
</comment>
<organism evidence="1 2">
    <name type="scientific">Clarias magur</name>
    <name type="common">Asian catfish</name>
    <name type="synonym">Macropteronotus magur</name>
    <dbReference type="NCBI Taxonomy" id="1594786"/>
    <lineage>
        <taxon>Eukaryota</taxon>
        <taxon>Metazoa</taxon>
        <taxon>Chordata</taxon>
        <taxon>Craniata</taxon>
        <taxon>Vertebrata</taxon>
        <taxon>Euteleostomi</taxon>
        <taxon>Actinopterygii</taxon>
        <taxon>Neopterygii</taxon>
        <taxon>Teleostei</taxon>
        <taxon>Ostariophysi</taxon>
        <taxon>Siluriformes</taxon>
        <taxon>Clariidae</taxon>
        <taxon>Clarias</taxon>
    </lineage>
</organism>